<feature type="transmembrane region" description="Helical" evidence="1">
    <location>
        <begin position="143"/>
        <end position="160"/>
    </location>
</feature>
<keyword evidence="1" id="KW-0812">Transmembrane</keyword>
<dbReference type="RefSeq" id="WP_065393719.1">
    <property type="nucleotide sequence ID" value="NZ_JBOFOB010000155.1"/>
</dbReference>
<keyword evidence="1" id="KW-0472">Membrane</keyword>
<evidence type="ECO:0000256" key="1">
    <source>
        <dbReference type="SAM" id="Phobius"/>
    </source>
</evidence>
<dbReference type="PIRSF" id="PIRSF016660">
    <property type="entry name" value="YedI"/>
    <property type="match status" value="1"/>
</dbReference>
<evidence type="ECO:0000313" key="3">
    <source>
        <dbReference type="Proteomes" id="UP000092651"/>
    </source>
</evidence>
<dbReference type="Proteomes" id="UP000092651">
    <property type="component" value="Unassembled WGS sequence"/>
</dbReference>
<dbReference type="InterPro" id="IPR008526">
    <property type="entry name" value="YedI"/>
</dbReference>
<dbReference type="Pfam" id="PF05661">
    <property type="entry name" value="DUF808"/>
    <property type="match status" value="1"/>
</dbReference>
<evidence type="ECO:0000313" key="2">
    <source>
        <dbReference type="EMBL" id="OCA76046.1"/>
    </source>
</evidence>
<dbReference type="PANTHER" id="PTHR30503">
    <property type="entry name" value="INNER MEMBRANE PROTEIN YEDI"/>
    <property type="match status" value="1"/>
</dbReference>
<dbReference type="OrthoDB" id="9814178at2"/>
<organism evidence="2 3">
    <name type="scientific">Chryseobacterium artocarpi</name>
    <dbReference type="NCBI Taxonomy" id="1414727"/>
    <lineage>
        <taxon>Bacteria</taxon>
        <taxon>Pseudomonadati</taxon>
        <taxon>Bacteroidota</taxon>
        <taxon>Flavobacteriia</taxon>
        <taxon>Flavobacteriales</taxon>
        <taxon>Weeksellaceae</taxon>
        <taxon>Chryseobacterium group</taxon>
        <taxon>Chryseobacterium</taxon>
    </lineage>
</organism>
<feature type="transmembrane region" description="Helical" evidence="1">
    <location>
        <begin position="266"/>
        <end position="287"/>
    </location>
</feature>
<protein>
    <recommendedName>
        <fullName evidence="4">DUF808 domain-containing protein</fullName>
    </recommendedName>
</protein>
<comment type="caution">
    <text evidence="2">The sequence shown here is derived from an EMBL/GenBank/DDBJ whole genome shotgun (WGS) entry which is preliminary data.</text>
</comment>
<dbReference type="AlphaFoldDB" id="A0A1B8ZWT7"/>
<keyword evidence="3" id="KW-1185">Reference proteome</keyword>
<feature type="transmembrane region" description="Helical" evidence="1">
    <location>
        <begin position="166"/>
        <end position="192"/>
    </location>
</feature>
<keyword evidence="1" id="KW-1133">Transmembrane helix</keyword>
<dbReference type="GO" id="GO:0005886">
    <property type="term" value="C:plasma membrane"/>
    <property type="evidence" value="ECO:0007669"/>
    <property type="project" value="TreeGrafter"/>
</dbReference>
<reference evidence="2 3" key="1">
    <citation type="submission" date="2016-07" db="EMBL/GenBank/DDBJ databases">
        <authorList>
            <person name="Jeong J.-J."/>
            <person name="Kim D.W."/>
            <person name="Sang M.K."/>
            <person name="Choi I.-G."/>
            <person name="Kim K.D."/>
        </authorList>
    </citation>
    <scope>NUCLEOTIDE SEQUENCE [LARGE SCALE GENOMIC DNA]</scope>
    <source>
        <strain evidence="2 3">UTM-3</strain>
    </source>
</reference>
<dbReference type="PANTHER" id="PTHR30503:SF3">
    <property type="entry name" value="INNER MEMBRANE PROTEIN YEDI"/>
    <property type="match status" value="1"/>
</dbReference>
<gene>
    <name evidence="2" type="ORF">BBI01_04945</name>
</gene>
<accession>A0A1B8ZWT7</accession>
<proteinExistence type="predicted"/>
<dbReference type="EMBL" id="MAYH01000012">
    <property type="protein sequence ID" value="OCA76046.1"/>
    <property type="molecule type" value="Genomic_DNA"/>
</dbReference>
<feature type="transmembrane region" description="Helical" evidence="1">
    <location>
        <begin position="65"/>
        <end position="82"/>
    </location>
</feature>
<sequence>MASGFFAILDDIAALMDDVAVTSKIATQKTAGILGDDLAVNAEKATGFLSSRELPVLWAITKGSFINKLIILPIAFLLNWLYKPAIEMILILGGLYLAFEGVEKIIEFLFHRSKKGHEVVEESKENENSEVSEKAKINSAIRTDFILSIEIVIIALGTVIQQEHPLITQILTVTFVSFIATVGVYGIVALIVRMDDAGFKLIKKSHDKGVISKLGHFLVKALPVIIKILGVVGTIALILVSGGIFAHNIHYLHELLPTWPAMLKEFTFGIVGGLAAVLVFTIGKAIYSLATKK</sequence>
<name>A0A1B8ZWT7_9FLAO</name>
<evidence type="ECO:0008006" key="4">
    <source>
        <dbReference type="Google" id="ProtNLM"/>
    </source>
</evidence>
<feature type="transmembrane region" description="Helical" evidence="1">
    <location>
        <begin position="224"/>
        <end position="246"/>
    </location>
</feature>